<dbReference type="Gene3D" id="1.10.3720.10">
    <property type="entry name" value="MetI-like"/>
    <property type="match status" value="1"/>
</dbReference>
<keyword evidence="7 8" id="KW-0472">Membrane</keyword>
<dbReference type="eggNOG" id="COG1176">
    <property type="taxonomic scope" value="Bacteria"/>
</dbReference>
<dbReference type="InterPro" id="IPR035906">
    <property type="entry name" value="MetI-like_sf"/>
</dbReference>
<feature type="transmembrane region" description="Helical" evidence="8">
    <location>
        <begin position="109"/>
        <end position="132"/>
    </location>
</feature>
<keyword evidence="11" id="KW-1185">Reference proteome</keyword>
<accession>K0PRW5</accession>
<dbReference type="PANTHER" id="PTHR42929">
    <property type="entry name" value="INNER MEMBRANE ABC TRANSPORTER PERMEASE PROTEIN YDCU-RELATED-RELATED"/>
    <property type="match status" value="1"/>
</dbReference>
<evidence type="ECO:0000256" key="8">
    <source>
        <dbReference type="RuleBase" id="RU363032"/>
    </source>
</evidence>
<dbReference type="PANTHER" id="PTHR42929:SF5">
    <property type="entry name" value="ABC TRANSPORTER PERMEASE PROTEIN"/>
    <property type="match status" value="1"/>
</dbReference>
<sequence length="299" mass="32700">MSTLALDLPAKRSASSGDWIRIIGLSPATWLLVLFFALPMGMMIGMSFYDPSSRALSLQSYSRFLTDGLSLWGFWRTAVMSGLVAISATLLAYPVAYYLARSKGRWRSVVFALSLAPELAGVVLRTYGWLIILEDRGFINDALIHMGLISSPLPLSKNLFAVVVGLTHVVLPFAILSLTTSIQGIDDNLERAAQMLGAPRYAVVWHVLLPLSLPGLVSSFLLSFTMAASAYATPALLGGAGFKVLATMISEQVLFYVDWSFAAVMANALLVLMLLISYASVRFETRQRDRYRSVTRGTK</sequence>
<comment type="subcellular location">
    <subcellularLocation>
        <location evidence="1 8">Cell membrane</location>
        <topology evidence="1 8">Multi-pass membrane protein</topology>
    </subcellularLocation>
</comment>
<keyword evidence="3 8" id="KW-0813">Transport</keyword>
<keyword evidence="6 8" id="KW-1133">Transmembrane helix</keyword>
<dbReference type="SUPFAM" id="SSF161098">
    <property type="entry name" value="MetI-like"/>
    <property type="match status" value="1"/>
</dbReference>
<dbReference type="EMBL" id="CANI01000043">
    <property type="protein sequence ID" value="CCM79471.1"/>
    <property type="molecule type" value="Genomic_DNA"/>
</dbReference>
<evidence type="ECO:0000256" key="1">
    <source>
        <dbReference type="ARBA" id="ARBA00004651"/>
    </source>
</evidence>
<dbReference type="RefSeq" id="WP_007536774.1">
    <property type="nucleotide sequence ID" value="NZ_HF536773.1"/>
</dbReference>
<proteinExistence type="inferred from homology"/>
<evidence type="ECO:0000256" key="2">
    <source>
        <dbReference type="ARBA" id="ARBA00007069"/>
    </source>
</evidence>
<reference evidence="10 11" key="1">
    <citation type="journal article" date="2013" name="Genome Announc.">
        <title>Draft Genome Sequence of Rhizobium mesoamericanum STM3625, a Nitrogen-Fixing Symbiont of Mimosa pudica Isolated in French Guiana (South America).</title>
        <authorList>
            <person name="Moulin L."/>
            <person name="Mornico D."/>
            <person name="Melkonian R."/>
            <person name="Klonowska A."/>
        </authorList>
    </citation>
    <scope>NUCLEOTIDE SEQUENCE [LARGE SCALE GENOMIC DNA]</scope>
    <source>
        <strain evidence="10 11">STM3625</strain>
    </source>
</reference>
<dbReference type="InterPro" id="IPR000515">
    <property type="entry name" value="MetI-like"/>
</dbReference>
<dbReference type="STRING" id="1211777.BN77_p10740"/>
<evidence type="ECO:0000313" key="10">
    <source>
        <dbReference type="EMBL" id="CCM79471.1"/>
    </source>
</evidence>
<name>K0PRW5_9HYPH</name>
<dbReference type="HOGENOM" id="CLU_016047_18_2_5"/>
<keyword evidence="5 8" id="KW-0812">Transmembrane</keyword>
<feature type="transmembrane region" description="Helical" evidence="8">
    <location>
        <begin position="253"/>
        <end position="281"/>
    </location>
</feature>
<evidence type="ECO:0000259" key="9">
    <source>
        <dbReference type="PROSITE" id="PS50928"/>
    </source>
</evidence>
<evidence type="ECO:0000256" key="5">
    <source>
        <dbReference type="ARBA" id="ARBA00022692"/>
    </source>
</evidence>
<dbReference type="Pfam" id="PF00528">
    <property type="entry name" value="BPD_transp_1"/>
    <property type="match status" value="1"/>
</dbReference>
<evidence type="ECO:0000256" key="7">
    <source>
        <dbReference type="ARBA" id="ARBA00023136"/>
    </source>
</evidence>
<evidence type="ECO:0000256" key="4">
    <source>
        <dbReference type="ARBA" id="ARBA00022475"/>
    </source>
</evidence>
<feature type="domain" description="ABC transmembrane type-1" evidence="9">
    <location>
        <begin position="74"/>
        <end position="280"/>
    </location>
</feature>
<organism evidence="10 11">
    <name type="scientific">Rhizobium mesoamericanum STM3625</name>
    <dbReference type="NCBI Taxonomy" id="1211777"/>
    <lineage>
        <taxon>Bacteria</taxon>
        <taxon>Pseudomonadati</taxon>
        <taxon>Pseudomonadota</taxon>
        <taxon>Alphaproteobacteria</taxon>
        <taxon>Hyphomicrobiales</taxon>
        <taxon>Rhizobiaceae</taxon>
        <taxon>Rhizobium/Agrobacterium group</taxon>
        <taxon>Rhizobium</taxon>
    </lineage>
</organism>
<dbReference type="Proteomes" id="UP000009319">
    <property type="component" value="Unassembled WGS sequence"/>
</dbReference>
<feature type="transmembrane region" description="Helical" evidence="8">
    <location>
        <begin position="30"/>
        <end position="49"/>
    </location>
</feature>
<evidence type="ECO:0000256" key="6">
    <source>
        <dbReference type="ARBA" id="ARBA00022989"/>
    </source>
</evidence>
<dbReference type="CDD" id="cd06261">
    <property type="entry name" value="TM_PBP2"/>
    <property type="match status" value="1"/>
</dbReference>
<dbReference type="PROSITE" id="PS50928">
    <property type="entry name" value="ABC_TM1"/>
    <property type="match status" value="1"/>
</dbReference>
<dbReference type="AlphaFoldDB" id="K0PRW5"/>
<feature type="transmembrane region" description="Helical" evidence="8">
    <location>
        <begin position="69"/>
        <end position="97"/>
    </location>
</feature>
<comment type="caution">
    <text evidence="10">The sequence shown here is derived from an EMBL/GenBank/DDBJ whole genome shotgun (WGS) entry which is preliminary data.</text>
</comment>
<dbReference type="GO" id="GO:0055085">
    <property type="term" value="P:transmembrane transport"/>
    <property type="evidence" value="ECO:0007669"/>
    <property type="project" value="InterPro"/>
</dbReference>
<evidence type="ECO:0000256" key="3">
    <source>
        <dbReference type="ARBA" id="ARBA00022448"/>
    </source>
</evidence>
<comment type="similarity">
    <text evidence="2">Belongs to the binding-protein-dependent transport system permease family. CysTW subfamily.</text>
</comment>
<dbReference type="GO" id="GO:0005886">
    <property type="term" value="C:plasma membrane"/>
    <property type="evidence" value="ECO:0007669"/>
    <property type="project" value="UniProtKB-SubCell"/>
</dbReference>
<feature type="transmembrane region" description="Helical" evidence="8">
    <location>
        <begin position="203"/>
        <end position="233"/>
    </location>
</feature>
<evidence type="ECO:0000313" key="11">
    <source>
        <dbReference type="Proteomes" id="UP000009319"/>
    </source>
</evidence>
<protein>
    <submittedName>
        <fullName evidence="10">Binding-protein-dependent transport systems inner membrane component</fullName>
    </submittedName>
</protein>
<feature type="transmembrane region" description="Helical" evidence="8">
    <location>
        <begin position="159"/>
        <end position="182"/>
    </location>
</feature>
<gene>
    <name evidence="10" type="ORF">BN77_p10740</name>
</gene>
<keyword evidence="4" id="KW-1003">Cell membrane</keyword>